<evidence type="ECO:0000256" key="9">
    <source>
        <dbReference type="SAM" id="MobiDB-lite"/>
    </source>
</evidence>
<feature type="compositionally biased region" description="Gly residues" evidence="9">
    <location>
        <begin position="26"/>
        <end position="37"/>
    </location>
</feature>
<name>A0A849AAT2_9ACTN</name>
<sequence>MHPAVGDGADSGGAKRQDTAKKSGAGRSGNGGAGSGRSGTAKKPGTPKSPAATLPVAEVAVDVSLTHLDRPFDYLVPADLADDAVPGARVRVRFAGRLVDGYVLRRLPASDHPGRLGYLERVISPEPVLTGEIAALARRVADRYVGSMADVLRLAVPPRHARAEAAVTSGPAPDPTSGEDATPTVTNGASQDVSAQWRQYAAGPAFLSAVSDGRPARAVWQALPGEDWPARLAEAAAISTAAGWGSLLLVPDARDVARLEAAVAERLSPTAFTTLTADLGPAERYRRFLRIRRGEVRVVIGTRAAAFAPVQRLGLLAIFDDADASFAEPRAPYPHAREVLMLRSASEGAALLVGAFGRSVEAQLLVESGWAKDMSASRATVRERMPRVQAQGDSYAIGADAAAARARLSPAAFAAARSALAADAPVLVQVPRRGYLPSLACAQCRRPARCRRCHGPLGIPPARQGVAGEPDRGQIPTCGWCGVPEANFVCGACGGRRLRAISIGAGRTAEELGRAFPGVPLITSAGDAIRDRVPDAAAVVVATPGAEPVADGGYGAALLLDGSALLALPSLDAAQQATRRWFNAAALVRPAADGGQLVIGVDGALPAAQALIRWDPAWFAAGELADRRQLGFPPATAMISLEGSERTVTDAETELSAPAGAQLLGPVPIETRPGTGDPAEERYRLLLRGPLADRRALAAAVRTMVVELGVRKDAAPPRVQVDPAAVL</sequence>
<dbReference type="Gene3D" id="3.40.50.300">
    <property type="entry name" value="P-loop containing nucleotide triphosphate hydrolases"/>
    <property type="match status" value="1"/>
</dbReference>
<keyword evidence="12" id="KW-1185">Reference proteome</keyword>
<feature type="binding site" evidence="8">
    <location>
        <position position="490"/>
    </location>
    <ligand>
        <name>Zn(2+)</name>
        <dbReference type="ChEBI" id="CHEBI:29105"/>
        <label>1</label>
    </ligand>
</feature>
<feature type="binding site" evidence="8">
    <location>
        <position position="478"/>
    </location>
    <ligand>
        <name>Zn(2+)</name>
        <dbReference type="ChEBI" id="CHEBI:29105"/>
        <label>2</label>
    </ligand>
</feature>
<evidence type="ECO:0000256" key="6">
    <source>
        <dbReference type="ARBA" id="ARBA00022840"/>
    </source>
</evidence>
<dbReference type="InterPro" id="IPR042115">
    <property type="entry name" value="PriA_3primeBD_sf"/>
</dbReference>
<dbReference type="AlphaFoldDB" id="A0A849AAT2"/>
<feature type="binding site" evidence="8">
    <location>
        <position position="481"/>
    </location>
    <ligand>
        <name>Zn(2+)</name>
        <dbReference type="ChEBI" id="CHEBI:29105"/>
        <label>2</label>
    </ligand>
</feature>
<dbReference type="GO" id="GO:1990077">
    <property type="term" value="C:primosome complex"/>
    <property type="evidence" value="ECO:0007669"/>
    <property type="project" value="UniProtKB-UniRule"/>
</dbReference>
<evidence type="ECO:0000313" key="12">
    <source>
        <dbReference type="Proteomes" id="UP000562984"/>
    </source>
</evidence>
<dbReference type="GO" id="GO:0005524">
    <property type="term" value="F:ATP binding"/>
    <property type="evidence" value="ECO:0007669"/>
    <property type="project" value="UniProtKB-UniRule"/>
</dbReference>
<evidence type="ECO:0000256" key="4">
    <source>
        <dbReference type="ARBA" id="ARBA00022741"/>
    </source>
</evidence>
<dbReference type="Proteomes" id="UP000562984">
    <property type="component" value="Unassembled WGS sequence"/>
</dbReference>
<feature type="domain" description="Primosomal protein N' 3' DNA-binding" evidence="10">
    <location>
        <begin position="58"/>
        <end position="157"/>
    </location>
</feature>
<feature type="binding site" evidence="8">
    <location>
        <position position="493"/>
    </location>
    <ligand>
        <name>Zn(2+)</name>
        <dbReference type="ChEBI" id="CHEBI:29105"/>
        <label>1</label>
    </ligand>
</feature>
<feature type="binding site" evidence="8">
    <location>
        <position position="450"/>
    </location>
    <ligand>
        <name>Zn(2+)</name>
        <dbReference type="ChEBI" id="CHEBI:29105"/>
        <label>2</label>
    </ligand>
</feature>
<evidence type="ECO:0000256" key="3">
    <source>
        <dbReference type="ARBA" id="ARBA00022723"/>
    </source>
</evidence>
<dbReference type="PANTHER" id="PTHR30580">
    <property type="entry name" value="PRIMOSOMAL PROTEIN N"/>
    <property type="match status" value="1"/>
</dbReference>
<dbReference type="GO" id="GO:0003677">
    <property type="term" value="F:DNA binding"/>
    <property type="evidence" value="ECO:0007669"/>
    <property type="project" value="UniProtKB-UniRule"/>
</dbReference>
<dbReference type="InterPro" id="IPR041222">
    <property type="entry name" value="PriA_3primeBD"/>
</dbReference>
<keyword evidence="3 8" id="KW-0479">Metal-binding</keyword>
<evidence type="ECO:0000256" key="7">
    <source>
        <dbReference type="ARBA" id="ARBA00023125"/>
    </source>
</evidence>
<dbReference type="GO" id="GO:0006302">
    <property type="term" value="P:double-strand break repair"/>
    <property type="evidence" value="ECO:0007669"/>
    <property type="project" value="InterPro"/>
</dbReference>
<evidence type="ECO:0000259" key="10">
    <source>
        <dbReference type="Pfam" id="PF17764"/>
    </source>
</evidence>
<dbReference type="GO" id="GO:0043138">
    <property type="term" value="F:3'-5' DNA helicase activity"/>
    <property type="evidence" value="ECO:0007669"/>
    <property type="project" value="TreeGrafter"/>
</dbReference>
<evidence type="ECO:0000256" key="5">
    <source>
        <dbReference type="ARBA" id="ARBA00022833"/>
    </source>
</evidence>
<keyword evidence="7 8" id="KW-0238">DNA-binding</keyword>
<dbReference type="InterPro" id="IPR005259">
    <property type="entry name" value="PriA"/>
</dbReference>
<keyword evidence="1 8" id="KW-0639">Primosome</keyword>
<gene>
    <name evidence="8" type="primary">priA</name>
    <name evidence="11" type="ORF">HKD39_11085</name>
</gene>
<dbReference type="GO" id="GO:0006270">
    <property type="term" value="P:DNA replication initiation"/>
    <property type="evidence" value="ECO:0007669"/>
    <property type="project" value="TreeGrafter"/>
</dbReference>
<protein>
    <recommendedName>
        <fullName evidence="8">Probable replication restart protein PriA</fullName>
    </recommendedName>
    <alternativeName>
        <fullName evidence="8">Putative ATP-dependent DNA helicase PriA</fullName>
    </alternativeName>
</protein>
<keyword evidence="4 8" id="KW-0547">Nucleotide-binding</keyword>
<comment type="cofactor">
    <cofactor evidence="8">
        <name>Zn(2+)</name>
        <dbReference type="ChEBI" id="CHEBI:29105"/>
    </cofactor>
    <text evidence="8">Binds 2 zinc ions per subunit.</text>
</comment>
<feature type="region of interest" description="Disordered" evidence="9">
    <location>
        <begin position="163"/>
        <end position="190"/>
    </location>
</feature>
<keyword evidence="5 8" id="KW-0862">Zinc</keyword>
<keyword evidence="2 8" id="KW-0235">DNA replication</keyword>
<evidence type="ECO:0000313" key="11">
    <source>
        <dbReference type="EMBL" id="NNG36248.1"/>
    </source>
</evidence>
<dbReference type="EMBL" id="JABEND010000005">
    <property type="protein sequence ID" value="NNG36248.1"/>
    <property type="molecule type" value="Genomic_DNA"/>
</dbReference>
<feature type="binding site" evidence="8">
    <location>
        <position position="441"/>
    </location>
    <ligand>
        <name>Zn(2+)</name>
        <dbReference type="ChEBI" id="CHEBI:29105"/>
        <label>1</label>
    </ligand>
</feature>
<comment type="similarity">
    <text evidence="8">Belongs to the helicase family. PriA subfamily.</text>
</comment>
<comment type="function">
    <text evidence="8">Initiates the restart of stalled replication forks, which reloads the replicative helicase on sites other than the origin of replication. Recognizes and binds to abandoned replication forks and remodels them to uncover a helicase loading site. Promotes assembly of the primosome at these replication forks.</text>
</comment>
<evidence type="ECO:0000256" key="1">
    <source>
        <dbReference type="ARBA" id="ARBA00022515"/>
    </source>
</evidence>
<keyword evidence="6 8" id="KW-0067">ATP-binding</keyword>
<reference evidence="11 12" key="1">
    <citation type="submission" date="2020-05" db="EMBL/GenBank/DDBJ databases">
        <title>Nakamurella sp. DB0629 isolated from air conditioner.</title>
        <authorList>
            <person name="Kim D.H."/>
            <person name="Kim D.-U."/>
        </authorList>
    </citation>
    <scope>NUCLEOTIDE SEQUENCE [LARGE SCALE GENOMIC DNA]</scope>
    <source>
        <strain evidence="11 12">DB0629</strain>
    </source>
</reference>
<dbReference type="PANTHER" id="PTHR30580:SF0">
    <property type="entry name" value="PRIMOSOMAL PROTEIN N"/>
    <property type="match status" value="1"/>
</dbReference>
<feature type="region of interest" description="Disordered" evidence="9">
    <location>
        <begin position="1"/>
        <end position="53"/>
    </location>
</feature>
<dbReference type="HAMAP" id="MF_00983">
    <property type="entry name" value="PriA"/>
    <property type="match status" value="1"/>
</dbReference>
<dbReference type="GO" id="GO:0006310">
    <property type="term" value="P:DNA recombination"/>
    <property type="evidence" value="ECO:0007669"/>
    <property type="project" value="InterPro"/>
</dbReference>
<dbReference type="Pfam" id="PF17764">
    <property type="entry name" value="PriA_3primeBD"/>
    <property type="match status" value="1"/>
</dbReference>
<accession>A0A849AAT2</accession>
<dbReference type="GO" id="GO:0008270">
    <property type="term" value="F:zinc ion binding"/>
    <property type="evidence" value="ECO:0007669"/>
    <property type="project" value="UniProtKB-UniRule"/>
</dbReference>
<evidence type="ECO:0000256" key="2">
    <source>
        <dbReference type="ARBA" id="ARBA00022705"/>
    </source>
</evidence>
<feature type="binding site" evidence="8">
    <location>
        <position position="444"/>
    </location>
    <ligand>
        <name>Zn(2+)</name>
        <dbReference type="ChEBI" id="CHEBI:29105"/>
        <label>1</label>
    </ligand>
</feature>
<feature type="binding site" evidence="8">
    <location>
        <position position="453"/>
    </location>
    <ligand>
        <name>Zn(2+)</name>
        <dbReference type="ChEBI" id="CHEBI:29105"/>
        <label>2</label>
    </ligand>
</feature>
<dbReference type="Gene3D" id="3.40.1440.60">
    <property type="entry name" value="PriA, 3(prime) DNA-binding domain"/>
    <property type="match status" value="1"/>
</dbReference>
<dbReference type="GO" id="GO:0006269">
    <property type="term" value="P:DNA replication, synthesis of primer"/>
    <property type="evidence" value="ECO:0007669"/>
    <property type="project" value="UniProtKB-KW"/>
</dbReference>
<dbReference type="InterPro" id="IPR027417">
    <property type="entry name" value="P-loop_NTPase"/>
</dbReference>
<organism evidence="11 12">
    <name type="scientific">Nakamurella aerolata</name>
    <dbReference type="NCBI Taxonomy" id="1656892"/>
    <lineage>
        <taxon>Bacteria</taxon>
        <taxon>Bacillati</taxon>
        <taxon>Actinomycetota</taxon>
        <taxon>Actinomycetes</taxon>
        <taxon>Nakamurellales</taxon>
        <taxon>Nakamurellaceae</taxon>
        <taxon>Nakamurella</taxon>
    </lineage>
</organism>
<comment type="caution">
    <text evidence="11">The sequence shown here is derived from an EMBL/GenBank/DDBJ whole genome shotgun (WGS) entry which is preliminary data.</text>
</comment>
<comment type="caution">
    <text evidence="8">As this protein does not have any detectable helicase domains, it probably does not have helicase activity.</text>
</comment>
<comment type="subunit">
    <text evidence="8">Component of the replication restart primosome.</text>
</comment>
<evidence type="ECO:0000256" key="8">
    <source>
        <dbReference type="HAMAP-Rule" id="MF_00983"/>
    </source>
</evidence>
<proteinExistence type="inferred from homology"/>